<dbReference type="GO" id="GO:0016740">
    <property type="term" value="F:transferase activity"/>
    <property type="evidence" value="ECO:0007669"/>
    <property type="project" value="UniProtKB-KW"/>
</dbReference>
<sequence length="255" mass="29035">MKIVAIIPAHLASVRFPNKILFEFHGLPMIEHVRRRALLSKAISDVFVATCDDKIAEAIECFGGKVIRTANTHTNGTSRIAEAIEYIDCTHVILLQGDEPLLLPRHLEAMADSMKQDTSVNAWNATGPIEYEEELDRHSFVKCAVSPNNRIMYCFRRSPAYSEFNNQQKFIRKILGLIAFEKNFLLELTQLPASVVETYEFIEQMRIVENGFHLRSVPVSPSLPSVNEPSEADIVLNYIQSNEEQRDLLLEIMKF</sequence>
<name>A0ABT6BKF6_9BACT</name>
<protein>
    <submittedName>
        <fullName evidence="4">NTP transferase domain-containing protein</fullName>
    </submittedName>
</protein>
<dbReference type="Proteomes" id="UP001321344">
    <property type="component" value="Unassembled WGS sequence"/>
</dbReference>
<dbReference type="InterPro" id="IPR003329">
    <property type="entry name" value="Cytidylyl_trans"/>
</dbReference>
<dbReference type="PANTHER" id="PTHR42866">
    <property type="entry name" value="3-DEOXY-MANNO-OCTULOSONATE CYTIDYLYLTRANSFERASE"/>
    <property type="match status" value="1"/>
</dbReference>
<evidence type="ECO:0000256" key="3">
    <source>
        <dbReference type="ARBA" id="ARBA00022985"/>
    </source>
</evidence>
<dbReference type="Pfam" id="PF02348">
    <property type="entry name" value="CTP_transf_3"/>
    <property type="match status" value="1"/>
</dbReference>
<dbReference type="Gene3D" id="3.90.550.10">
    <property type="entry name" value="Spore Coat Polysaccharide Biosynthesis Protein SpsA, Chain A"/>
    <property type="match status" value="1"/>
</dbReference>
<evidence type="ECO:0000256" key="2">
    <source>
        <dbReference type="ARBA" id="ARBA00022695"/>
    </source>
</evidence>
<keyword evidence="5" id="KW-1185">Reference proteome</keyword>
<keyword evidence="1 4" id="KW-0808">Transferase</keyword>
<keyword evidence="2" id="KW-0548">Nucleotidyltransferase</keyword>
<reference evidence="4 5" key="1">
    <citation type="submission" date="2023-03" db="EMBL/GenBank/DDBJ databases">
        <title>Genome sequencing of Aquirufa.</title>
        <authorList>
            <person name="Pitt A."/>
            <person name="Hahn M.W."/>
        </authorList>
    </citation>
    <scope>NUCLEOTIDE SEQUENCE [LARGE SCALE GENOMIC DNA]</scope>
    <source>
        <strain evidence="4 5">WAEICH-18A</strain>
    </source>
</reference>
<comment type="caution">
    <text evidence="4">The sequence shown here is derived from an EMBL/GenBank/DDBJ whole genome shotgun (WGS) entry which is preliminary data.</text>
</comment>
<gene>
    <name evidence="4" type="ORF">PQG43_08220</name>
</gene>
<organism evidence="4 5">
    <name type="scientific">Aquirufa aurantiipilula</name>
    <dbReference type="NCBI Taxonomy" id="2696561"/>
    <lineage>
        <taxon>Bacteria</taxon>
        <taxon>Pseudomonadati</taxon>
        <taxon>Bacteroidota</taxon>
        <taxon>Cytophagia</taxon>
        <taxon>Cytophagales</taxon>
        <taxon>Flectobacillaceae</taxon>
        <taxon>Aquirufa</taxon>
    </lineage>
</organism>
<dbReference type="RefSeq" id="WP_276344349.1">
    <property type="nucleotide sequence ID" value="NZ_JARJOW010000005.1"/>
</dbReference>
<accession>A0ABT6BKF6</accession>
<evidence type="ECO:0000313" key="5">
    <source>
        <dbReference type="Proteomes" id="UP001321344"/>
    </source>
</evidence>
<dbReference type="InterPro" id="IPR029044">
    <property type="entry name" value="Nucleotide-diphossugar_trans"/>
</dbReference>
<evidence type="ECO:0000313" key="4">
    <source>
        <dbReference type="EMBL" id="MDF5690844.1"/>
    </source>
</evidence>
<evidence type="ECO:0000256" key="1">
    <source>
        <dbReference type="ARBA" id="ARBA00022679"/>
    </source>
</evidence>
<proteinExistence type="predicted"/>
<dbReference type="EMBL" id="JARJOW010000005">
    <property type="protein sequence ID" value="MDF5690844.1"/>
    <property type="molecule type" value="Genomic_DNA"/>
</dbReference>
<dbReference type="SUPFAM" id="SSF53448">
    <property type="entry name" value="Nucleotide-diphospho-sugar transferases"/>
    <property type="match status" value="1"/>
</dbReference>
<keyword evidence="3" id="KW-0448">Lipopolysaccharide biosynthesis</keyword>
<dbReference type="PANTHER" id="PTHR42866:SF2">
    <property type="entry name" value="3-DEOXY-MANNO-OCTULOSONATE CYTIDYLYLTRANSFERASE, MITOCHONDRIAL"/>
    <property type="match status" value="1"/>
</dbReference>